<dbReference type="EMBL" id="MN296353">
    <property type="protein sequence ID" value="QHH25550.1"/>
    <property type="molecule type" value="Genomic_DNA"/>
</dbReference>
<keyword evidence="9" id="KW-0830">Ubiquinone</keyword>
<feature type="transmembrane region" description="Helical" evidence="9">
    <location>
        <begin position="55"/>
        <end position="75"/>
    </location>
</feature>
<dbReference type="PANTHER" id="PTHR11058:SF9">
    <property type="entry name" value="NADH-UBIQUINONE OXIDOREDUCTASE CHAIN 3"/>
    <property type="match status" value="1"/>
</dbReference>
<comment type="catalytic activity">
    <reaction evidence="8 9">
        <text>a ubiquinone + NADH + 5 H(+)(in) = a ubiquinol + NAD(+) + 4 H(+)(out)</text>
        <dbReference type="Rhea" id="RHEA:29091"/>
        <dbReference type="Rhea" id="RHEA-COMP:9565"/>
        <dbReference type="Rhea" id="RHEA-COMP:9566"/>
        <dbReference type="ChEBI" id="CHEBI:15378"/>
        <dbReference type="ChEBI" id="CHEBI:16389"/>
        <dbReference type="ChEBI" id="CHEBI:17976"/>
        <dbReference type="ChEBI" id="CHEBI:57540"/>
        <dbReference type="ChEBI" id="CHEBI:57945"/>
        <dbReference type="EC" id="7.1.1.2"/>
    </reaction>
</comment>
<reference evidence="10" key="1">
    <citation type="journal article" date="2019" name="Mitochondrial DNA Part B Resour">
        <title>Characterization of the complete mitochondrial genome and phylogenetic analysis of Leucauge celebesiana (Araneae: Tetragnathidae).</title>
        <authorList>
            <person name="Yan X."/>
            <person name="Xu K.-K."/>
            <person name="Yang D.-X."/>
            <person name="Li C."/>
            <person name="Yang W.-J."/>
        </authorList>
    </citation>
    <scope>NUCLEOTIDE SEQUENCE</scope>
</reference>
<keyword evidence="7 9" id="KW-0472">Membrane</keyword>
<keyword evidence="9" id="KW-0249">Electron transport</keyword>
<comment type="subcellular location">
    <subcellularLocation>
        <location evidence="1">Membrane</location>
    </subcellularLocation>
    <subcellularLocation>
        <location evidence="9">Mitochondrion membrane</location>
        <topology evidence="9">Multi-pass membrane protein</topology>
    </subcellularLocation>
</comment>
<dbReference type="InterPro" id="IPR038430">
    <property type="entry name" value="NDAH_ubi_oxred_su3_sf"/>
</dbReference>
<evidence type="ECO:0000256" key="2">
    <source>
        <dbReference type="ARBA" id="ARBA00008472"/>
    </source>
</evidence>
<evidence type="ECO:0000256" key="1">
    <source>
        <dbReference type="ARBA" id="ARBA00004370"/>
    </source>
</evidence>
<name>A0A6B9RD11_9ARAC</name>
<organism evidence="10">
    <name type="scientific">Leucauge celebesiana</name>
    <dbReference type="NCBI Taxonomy" id="1112430"/>
    <lineage>
        <taxon>Eukaryota</taxon>
        <taxon>Metazoa</taxon>
        <taxon>Ecdysozoa</taxon>
        <taxon>Arthropoda</taxon>
        <taxon>Chelicerata</taxon>
        <taxon>Arachnida</taxon>
        <taxon>Araneae</taxon>
        <taxon>Araneomorphae</taxon>
        <taxon>Entelegynae</taxon>
        <taxon>Araneoidea</taxon>
        <taxon>Tetragnathidae</taxon>
        <taxon>Leucauge</taxon>
    </lineage>
</organism>
<dbReference type="GO" id="GO:0030964">
    <property type="term" value="C:NADH dehydrogenase complex"/>
    <property type="evidence" value="ECO:0007669"/>
    <property type="project" value="TreeGrafter"/>
</dbReference>
<keyword evidence="9" id="KW-0520">NAD</keyword>
<evidence type="ECO:0000256" key="8">
    <source>
        <dbReference type="ARBA" id="ARBA00049551"/>
    </source>
</evidence>
<evidence type="ECO:0000256" key="5">
    <source>
        <dbReference type="ARBA" id="ARBA00022692"/>
    </source>
</evidence>
<protein>
    <recommendedName>
        <fullName evidence="3 9">NADH-ubiquinone oxidoreductase chain 3</fullName>
        <ecNumber evidence="9">7.1.1.2</ecNumber>
    </recommendedName>
</protein>
<evidence type="ECO:0000313" key="10">
    <source>
        <dbReference type="EMBL" id="QHH25550.1"/>
    </source>
</evidence>
<dbReference type="AlphaFoldDB" id="A0A6B9RD11"/>
<keyword evidence="6 9" id="KW-1133">Transmembrane helix</keyword>
<evidence type="ECO:0000256" key="6">
    <source>
        <dbReference type="ARBA" id="ARBA00022989"/>
    </source>
</evidence>
<comment type="function">
    <text evidence="9">Core subunit of the mitochondrial membrane respiratory chain NADH dehydrogenase (Complex I) which catalyzes electron transfer from NADH through the respiratory chain, using ubiquinone as an electron acceptor. Essential for the catalytic activity of complex I.</text>
</comment>
<dbReference type="GO" id="GO:0031966">
    <property type="term" value="C:mitochondrial membrane"/>
    <property type="evidence" value="ECO:0007669"/>
    <property type="project" value="UniProtKB-SubCell"/>
</dbReference>
<evidence type="ECO:0000256" key="4">
    <source>
        <dbReference type="ARBA" id="ARBA00022448"/>
    </source>
</evidence>
<keyword evidence="4 9" id="KW-0813">Transport</keyword>
<gene>
    <name evidence="10" type="primary">ND3</name>
</gene>
<proteinExistence type="inferred from homology"/>
<evidence type="ECO:0000256" key="9">
    <source>
        <dbReference type="RuleBase" id="RU003640"/>
    </source>
</evidence>
<feature type="transmembrane region" description="Helical" evidence="9">
    <location>
        <begin position="6"/>
        <end position="25"/>
    </location>
</feature>
<dbReference type="EC" id="7.1.1.2" evidence="9"/>
<feature type="transmembrane region" description="Helical" evidence="9">
    <location>
        <begin position="81"/>
        <end position="100"/>
    </location>
</feature>
<keyword evidence="9" id="KW-1278">Translocase</keyword>
<accession>A0A6B9RD11</accession>
<keyword evidence="5 9" id="KW-0812">Transmembrane</keyword>
<dbReference type="PANTHER" id="PTHR11058">
    <property type="entry name" value="NADH-UBIQUINONE OXIDOREDUCTASE CHAIN 3"/>
    <property type="match status" value="1"/>
</dbReference>
<evidence type="ECO:0000256" key="3">
    <source>
        <dbReference type="ARBA" id="ARBA00021007"/>
    </source>
</evidence>
<keyword evidence="9 10" id="KW-0496">Mitochondrion</keyword>
<dbReference type="Gene3D" id="1.20.58.1610">
    <property type="entry name" value="NADH:ubiquinone/plastoquinone oxidoreductase, chain 3"/>
    <property type="match status" value="1"/>
</dbReference>
<dbReference type="Pfam" id="PF00507">
    <property type="entry name" value="Oxidored_q4"/>
    <property type="match status" value="1"/>
</dbReference>
<evidence type="ECO:0000256" key="7">
    <source>
        <dbReference type="ARBA" id="ARBA00023136"/>
    </source>
</evidence>
<comment type="similarity">
    <text evidence="2 9">Belongs to the complex I subunit 3 family.</text>
</comment>
<sequence length="107" mass="12787">MFVYMMLMVIILVMLVYFIFFLMSYKNIFDFESGTVYECGFEINSSTRSVFSYRFFLISVLFLIFDVEIVLMLPTPLAFSSLYFLFFVMILMIGLIYEFYCGSLEWL</sequence>
<keyword evidence="9" id="KW-0679">Respiratory chain</keyword>
<dbReference type="InterPro" id="IPR000440">
    <property type="entry name" value="NADH_UbQ/plastoQ_OxRdtase_su3"/>
</dbReference>
<dbReference type="GO" id="GO:0008137">
    <property type="term" value="F:NADH dehydrogenase (ubiquinone) activity"/>
    <property type="evidence" value="ECO:0007669"/>
    <property type="project" value="UniProtKB-UniRule"/>
</dbReference>
<geneLocation type="mitochondrion" evidence="10"/>